<comment type="caution">
    <text evidence="2">The sequence shown here is derived from an EMBL/GenBank/DDBJ whole genome shotgun (WGS) entry which is preliminary data.</text>
</comment>
<keyword evidence="3" id="KW-1185">Reference proteome</keyword>
<dbReference type="InterPro" id="IPR043129">
    <property type="entry name" value="ATPase_NBD"/>
</dbReference>
<evidence type="ECO:0000256" key="1">
    <source>
        <dbReference type="ARBA" id="ARBA00006479"/>
    </source>
</evidence>
<gene>
    <name evidence="2" type="ORF">D2E26_0840</name>
</gene>
<accession>A0A430FPP1</accession>
<reference evidence="2 3" key="1">
    <citation type="submission" date="2018-09" db="EMBL/GenBank/DDBJ databases">
        <title>Characterization of the phylogenetic diversity of five novel species belonging to the genus Bifidobacterium.</title>
        <authorList>
            <person name="Lugli G.A."/>
            <person name="Duranti S."/>
            <person name="Milani C."/>
        </authorList>
    </citation>
    <scope>NUCLEOTIDE SEQUENCE [LARGE SCALE GENOMIC DNA]</scope>
    <source>
        <strain evidence="2 3">2036B</strain>
    </source>
</reference>
<dbReference type="PANTHER" id="PTHR18964:SF149">
    <property type="entry name" value="BIFUNCTIONAL UDP-N-ACETYLGLUCOSAMINE 2-EPIMERASE_N-ACETYLMANNOSAMINE KINASE"/>
    <property type="match status" value="1"/>
</dbReference>
<dbReference type="EMBL" id="QXGM01000002">
    <property type="protein sequence ID" value="RSX54786.1"/>
    <property type="molecule type" value="Genomic_DNA"/>
</dbReference>
<proteinExistence type="inferred from homology"/>
<dbReference type="SUPFAM" id="SSF53067">
    <property type="entry name" value="Actin-like ATPase domain"/>
    <property type="match status" value="1"/>
</dbReference>
<dbReference type="PANTHER" id="PTHR18964">
    <property type="entry name" value="ROK (REPRESSOR, ORF, KINASE) FAMILY"/>
    <property type="match status" value="1"/>
</dbReference>
<dbReference type="Gene3D" id="3.30.420.40">
    <property type="match status" value="2"/>
</dbReference>
<protein>
    <submittedName>
        <fullName evidence="2">NagC family transcriptional regulator</fullName>
    </submittedName>
</protein>
<organism evidence="2 3">
    <name type="scientific">Bifidobacterium dolichotidis</name>
    <dbReference type="NCBI Taxonomy" id="2306976"/>
    <lineage>
        <taxon>Bacteria</taxon>
        <taxon>Bacillati</taxon>
        <taxon>Actinomycetota</taxon>
        <taxon>Actinomycetes</taxon>
        <taxon>Bifidobacteriales</taxon>
        <taxon>Bifidobacteriaceae</taxon>
        <taxon>Bifidobacterium</taxon>
    </lineage>
</organism>
<dbReference type="Pfam" id="PF00480">
    <property type="entry name" value="ROK"/>
    <property type="match status" value="1"/>
</dbReference>
<name>A0A430FPP1_9BIFI</name>
<dbReference type="InterPro" id="IPR000600">
    <property type="entry name" value="ROK"/>
</dbReference>
<evidence type="ECO:0000313" key="2">
    <source>
        <dbReference type="EMBL" id="RSX54786.1"/>
    </source>
</evidence>
<sequence length="316" mass="32570">MMQSQQYNSAANANPTQRYMIGVDVGGTKIEAVLLDDAAQVLAIARVPARRGADLVVEDIATLARTVGADHWDDVAQVGIGIPGQVDWKTGQVGHVVNLDIVELDLADQVSAQLGGIPVHVENDVNAAAVGAAAVLHEDEEAIAFLNLGTGLAVGLINNGRIMHGASGSAGEIGHIPIDPNRFECPCGQRGCLETVCSGSAVAQLWPTDDGRPPMPDLIARARAGEPAAQRVLAKVKHALGDAVQIVAQAVDPNTIIVGGGMARTGQPLLDAMSEELSARAANCAFLESLQLPARLKLAPADEPTGAIGAALAARV</sequence>
<dbReference type="AlphaFoldDB" id="A0A430FPP1"/>
<evidence type="ECO:0000313" key="3">
    <source>
        <dbReference type="Proteomes" id="UP000287609"/>
    </source>
</evidence>
<comment type="similarity">
    <text evidence="1">Belongs to the ROK (NagC/XylR) family.</text>
</comment>
<dbReference type="Proteomes" id="UP000287609">
    <property type="component" value="Unassembled WGS sequence"/>
</dbReference>